<protein>
    <submittedName>
        <fullName evidence="1">Uncharacterized protein</fullName>
    </submittedName>
</protein>
<evidence type="ECO:0000313" key="1">
    <source>
        <dbReference type="EMBL" id="SUB88468.1"/>
    </source>
</evidence>
<organism evidence="1 2">
    <name type="scientific">Porphyromonas macacae</name>
    <dbReference type="NCBI Taxonomy" id="28115"/>
    <lineage>
        <taxon>Bacteria</taxon>
        <taxon>Pseudomonadati</taxon>
        <taxon>Bacteroidota</taxon>
        <taxon>Bacteroidia</taxon>
        <taxon>Bacteroidales</taxon>
        <taxon>Porphyromonadaceae</taxon>
        <taxon>Porphyromonas</taxon>
    </lineage>
</organism>
<evidence type="ECO:0000313" key="2">
    <source>
        <dbReference type="Proteomes" id="UP000254156"/>
    </source>
</evidence>
<name>A0A379E6Z8_9PORP</name>
<dbReference type="EMBL" id="UGTF01000002">
    <property type="protein sequence ID" value="SUB88468.1"/>
    <property type="molecule type" value="Genomic_DNA"/>
</dbReference>
<dbReference type="Proteomes" id="UP000254156">
    <property type="component" value="Unassembled WGS sequence"/>
</dbReference>
<gene>
    <name evidence="1" type="ORF">NCTC11632_00537</name>
</gene>
<dbReference type="AlphaFoldDB" id="A0A379E6Z8"/>
<accession>A0A379E6Z8</accession>
<reference evidence="1 2" key="1">
    <citation type="submission" date="2018-06" db="EMBL/GenBank/DDBJ databases">
        <authorList>
            <consortium name="Pathogen Informatics"/>
            <person name="Doyle S."/>
        </authorList>
    </citation>
    <scope>NUCLEOTIDE SEQUENCE [LARGE SCALE GENOMIC DNA]</scope>
    <source>
        <strain evidence="1 2">NCTC11632</strain>
    </source>
</reference>
<proteinExistence type="predicted"/>
<dbReference type="RefSeq" id="WP_025004582.1">
    <property type="nucleotide sequence ID" value="NZ_UGTF01000002.1"/>
</dbReference>
<sequence>MKPDIKEIPENLLQTISPYQFKLLVEESIPYTGYVWGIGYVRFHPEENIVLRSSEKALPDEEEGQWLESVFREGPLVLGLGSIVLDQTGDYKYKKRINSLKGKPKIEKIPQRYKRINFKDIPNRSLLFKWGGRLLSGSAVVLTGVDMKVHGINTGNTSDMVFGVIAFVPEVGWVISGIYTVADYVTVRATGKKISEHAEDFLFTKYVEFHNALKDFLNSLSPFSPPVFK</sequence>